<dbReference type="Pfam" id="PF00096">
    <property type="entry name" value="zf-C2H2"/>
    <property type="match status" value="2"/>
</dbReference>
<evidence type="ECO:0000259" key="13">
    <source>
        <dbReference type="PROSITE" id="PS50157"/>
    </source>
</evidence>
<dbReference type="FunFam" id="3.30.160.60:FF:000089">
    <property type="entry name" value="DNA-binding protein creA"/>
    <property type="match status" value="1"/>
</dbReference>
<dbReference type="GO" id="GO:0008270">
    <property type="term" value="F:zinc ion binding"/>
    <property type="evidence" value="ECO:0007669"/>
    <property type="project" value="UniProtKB-KW"/>
</dbReference>
<keyword evidence="9" id="KW-0539">Nucleus</keyword>
<proteinExistence type="inferred from homology"/>
<dbReference type="SUPFAM" id="SSF57667">
    <property type="entry name" value="beta-beta-alpha zinc fingers"/>
    <property type="match status" value="1"/>
</dbReference>
<evidence type="ECO:0000256" key="11">
    <source>
        <dbReference type="PROSITE-ProRule" id="PRU00042"/>
    </source>
</evidence>
<evidence type="ECO:0000256" key="6">
    <source>
        <dbReference type="ARBA" id="ARBA00023015"/>
    </source>
</evidence>
<comment type="similarity">
    <text evidence="10">Belongs to the creA/MIG C2H2-type zinc-finger protein family.</text>
</comment>
<feature type="region of interest" description="Disordered" evidence="12">
    <location>
        <begin position="126"/>
        <end position="201"/>
    </location>
</feature>
<keyword evidence="8" id="KW-0804">Transcription</keyword>
<dbReference type="GO" id="GO:0000978">
    <property type="term" value="F:RNA polymerase II cis-regulatory region sequence-specific DNA binding"/>
    <property type="evidence" value="ECO:0007669"/>
    <property type="project" value="TreeGrafter"/>
</dbReference>
<gene>
    <name evidence="14" type="ORF">BGZ80_009607</name>
</gene>
<evidence type="ECO:0000256" key="2">
    <source>
        <dbReference type="ARBA" id="ARBA00022723"/>
    </source>
</evidence>
<feature type="domain" description="C2H2-type" evidence="13">
    <location>
        <begin position="59"/>
        <end position="88"/>
    </location>
</feature>
<evidence type="ECO:0000256" key="3">
    <source>
        <dbReference type="ARBA" id="ARBA00022737"/>
    </source>
</evidence>
<dbReference type="PROSITE" id="PS50157">
    <property type="entry name" value="ZINC_FINGER_C2H2_2"/>
    <property type="match status" value="2"/>
</dbReference>
<keyword evidence="15" id="KW-1185">Reference proteome</keyword>
<dbReference type="EMBL" id="JAAAID010000059">
    <property type="protein sequence ID" value="KAG0023380.1"/>
    <property type="molecule type" value="Genomic_DNA"/>
</dbReference>
<comment type="subcellular location">
    <subcellularLocation>
        <location evidence="1">Nucleus</location>
    </subcellularLocation>
</comment>
<evidence type="ECO:0000256" key="12">
    <source>
        <dbReference type="SAM" id="MobiDB-lite"/>
    </source>
</evidence>
<evidence type="ECO:0000313" key="15">
    <source>
        <dbReference type="Proteomes" id="UP000703661"/>
    </source>
</evidence>
<evidence type="ECO:0000256" key="5">
    <source>
        <dbReference type="ARBA" id="ARBA00022833"/>
    </source>
</evidence>
<comment type="caution">
    <text evidence="14">The sequence shown here is derived from an EMBL/GenBank/DDBJ whole genome shotgun (WGS) entry which is preliminary data.</text>
</comment>
<keyword evidence="4 11" id="KW-0863">Zinc-finger</keyword>
<feature type="region of interest" description="Disordered" evidence="12">
    <location>
        <begin position="1"/>
        <end position="30"/>
    </location>
</feature>
<keyword evidence="3" id="KW-0677">Repeat</keyword>
<name>A0A9P6N4B8_9FUNG</name>
<dbReference type="InterPro" id="IPR051007">
    <property type="entry name" value="creA/MIG_C2H2-ZnF"/>
</dbReference>
<dbReference type="GO" id="GO:0005737">
    <property type="term" value="C:cytoplasm"/>
    <property type="evidence" value="ECO:0007669"/>
    <property type="project" value="TreeGrafter"/>
</dbReference>
<keyword evidence="6" id="KW-0805">Transcription regulation</keyword>
<keyword evidence="7" id="KW-0238">DNA-binding</keyword>
<dbReference type="PANTHER" id="PTHR47428:SF1">
    <property type="entry name" value="REGULATORY PROTEIN MIG1-RELATED"/>
    <property type="match status" value="1"/>
</dbReference>
<evidence type="ECO:0000256" key="10">
    <source>
        <dbReference type="ARBA" id="ARBA00038023"/>
    </source>
</evidence>
<accession>A0A9P6N4B8</accession>
<feature type="compositionally biased region" description="Low complexity" evidence="12">
    <location>
        <begin position="13"/>
        <end position="22"/>
    </location>
</feature>
<evidence type="ECO:0000256" key="4">
    <source>
        <dbReference type="ARBA" id="ARBA00022771"/>
    </source>
</evidence>
<keyword evidence="5" id="KW-0862">Zinc</keyword>
<reference evidence="14" key="1">
    <citation type="journal article" date="2020" name="Fungal Divers.">
        <title>Resolving the Mortierellaceae phylogeny through synthesis of multi-gene phylogenetics and phylogenomics.</title>
        <authorList>
            <person name="Vandepol N."/>
            <person name="Liber J."/>
            <person name="Desiro A."/>
            <person name="Na H."/>
            <person name="Kennedy M."/>
            <person name="Barry K."/>
            <person name="Grigoriev I.V."/>
            <person name="Miller A.N."/>
            <person name="O'Donnell K."/>
            <person name="Stajich J.E."/>
            <person name="Bonito G."/>
        </authorList>
    </citation>
    <scope>NUCLEOTIDE SEQUENCE</scope>
    <source>
        <strain evidence="14">NRRL 2769</strain>
    </source>
</reference>
<dbReference type="SMART" id="SM00355">
    <property type="entry name" value="ZnF_C2H2"/>
    <property type="match status" value="2"/>
</dbReference>
<organism evidence="14 15">
    <name type="scientific">Entomortierella chlamydospora</name>
    <dbReference type="NCBI Taxonomy" id="101097"/>
    <lineage>
        <taxon>Eukaryota</taxon>
        <taxon>Fungi</taxon>
        <taxon>Fungi incertae sedis</taxon>
        <taxon>Mucoromycota</taxon>
        <taxon>Mortierellomycotina</taxon>
        <taxon>Mortierellomycetes</taxon>
        <taxon>Mortierellales</taxon>
        <taxon>Mortierellaceae</taxon>
        <taxon>Entomortierella</taxon>
    </lineage>
</organism>
<keyword evidence="2" id="KW-0479">Metal-binding</keyword>
<dbReference type="GO" id="GO:0005634">
    <property type="term" value="C:nucleus"/>
    <property type="evidence" value="ECO:0007669"/>
    <property type="project" value="UniProtKB-SubCell"/>
</dbReference>
<feature type="domain" description="C2H2-type" evidence="13">
    <location>
        <begin position="31"/>
        <end position="58"/>
    </location>
</feature>
<dbReference type="OrthoDB" id="654211at2759"/>
<evidence type="ECO:0000256" key="1">
    <source>
        <dbReference type="ARBA" id="ARBA00004123"/>
    </source>
</evidence>
<evidence type="ECO:0000256" key="7">
    <source>
        <dbReference type="ARBA" id="ARBA00023125"/>
    </source>
</evidence>
<dbReference type="Proteomes" id="UP000703661">
    <property type="component" value="Unassembled WGS sequence"/>
</dbReference>
<dbReference type="PROSITE" id="PS00028">
    <property type="entry name" value="ZINC_FINGER_C2H2_1"/>
    <property type="match status" value="2"/>
</dbReference>
<evidence type="ECO:0000313" key="14">
    <source>
        <dbReference type="EMBL" id="KAG0023380.1"/>
    </source>
</evidence>
<dbReference type="AlphaFoldDB" id="A0A9P6N4B8"/>
<evidence type="ECO:0000256" key="8">
    <source>
        <dbReference type="ARBA" id="ARBA00023163"/>
    </source>
</evidence>
<protein>
    <recommendedName>
        <fullName evidence="13">C2H2-type domain-containing protein</fullName>
    </recommendedName>
</protein>
<sequence length="289" mass="31798">MNSTLTSKKRKSSSVSATASSKNNEDAPRPYKCHICPKAFHRLEHQTRHIRTHTGERPHQCTFAFCQKRFSRSDELTRHRRIHTAAKVKNEPVLASTPPPSSHVSIKPFMKVSVATHKDEASKVEDFNSIASTPPPLVPSNLASSPLEERRNSSVTKRSSPYPVMTTKESLRHPSPPTSDSTSPMSMVMSDSESDASASPLFTPEPSPVPMSVLFSGQENLYTRNQAQHRSSNCSNSGSSSSNYFATEHDLYFLKASTTLSVPILAPLRKSQGPVTLPPISILLNSLFV</sequence>
<dbReference type="Gene3D" id="3.30.160.60">
    <property type="entry name" value="Classic Zinc Finger"/>
    <property type="match status" value="2"/>
</dbReference>
<evidence type="ECO:0000256" key="9">
    <source>
        <dbReference type="ARBA" id="ARBA00023242"/>
    </source>
</evidence>
<dbReference type="GO" id="GO:0000433">
    <property type="term" value="P:carbon catabolite repression of transcription from RNA polymerase II promoter by glucose"/>
    <property type="evidence" value="ECO:0007669"/>
    <property type="project" value="TreeGrafter"/>
</dbReference>
<dbReference type="FunFam" id="3.30.160.60:FF:000446">
    <property type="entry name" value="Zinc finger protein"/>
    <property type="match status" value="1"/>
</dbReference>
<dbReference type="PANTHER" id="PTHR47428">
    <property type="entry name" value="REGULATORY PROTEIN MIG1-RELATED"/>
    <property type="match status" value="1"/>
</dbReference>
<dbReference type="InterPro" id="IPR013087">
    <property type="entry name" value="Znf_C2H2_type"/>
</dbReference>
<dbReference type="InterPro" id="IPR036236">
    <property type="entry name" value="Znf_C2H2_sf"/>
</dbReference>
<feature type="compositionally biased region" description="Low complexity" evidence="12">
    <location>
        <begin position="178"/>
        <end position="191"/>
    </location>
</feature>